<evidence type="ECO:0000313" key="1">
    <source>
        <dbReference type="EMBL" id="KAF2999471.1"/>
    </source>
</evidence>
<dbReference type="EMBL" id="SWKU01000017">
    <property type="protein sequence ID" value="KAF2999471.1"/>
    <property type="molecule type" value="Genomic_DNA"/>
</dbReference>
<proteinExistence type="predicted"/>
<keyword evidence="2" id="KW-1185">Reference proteome</keyword>
<gene>
    <name evidence="1" type="ORF">E8E13_008365</name>
</gene>
<sequence>MHMNGIANIFQHRFALQDPSDESRELAVLIGALDLPTHILGRQTKHLYMWQQHCTGQGGIEEITGIPCSLLDLFASPLDDDIEQRLLRWSGEPGEPVMCKTWEATQWAGLIRIRDIRMEHGLPINAVENTTRSVVQHILALMRDLRIRLDVNIFATTDMFFFPLVAIGSQPQYLSADNRMFIRDGISALANSSTASYPYYEAVLKLLEIQWAQGGTKSIDTIAKEMGLELGLY</sequence>
<reference evidence="1" key="1">
    <citation type="submission" date="2019-04" db="EMBL/GenBank/DDBJ databases">
        <title>Sequencing of skin fungus with MAO and IRED activity.</title>
        <authorList>
            <person name="Marsaioli A.J."/>
            <person name="Bonatto J.M.C."/>
            <person name="Reis Junior O."/>
        </authorList>
    </citation>
    <scope>NUCLEOTIDE SEQUENCE</scope>
    <source>
        <strain evidence="1">30M1</strain>
    </source>
</reference>
<dbReference type="Proteomes" id="UP000801428">
    <property type="component" value="Unassembled WGS sequence"/>
</dbReference>
<dbReference type="AlphaFoldDB" id="A0A9P4TBR9"/>
<name>A0A9P4TBR9_CURKU</name>
<comment type="caution">
    <text evidence="1">The sequence shown here is derived from an EMBL/GenBank/DDBJ whole genome shotgun (WGS) entry which is preliminary data.</text>
</comment>
<protein>
    <submittedName>
        <fullName evidence="1">Uncharacterized protein</fullName>
    </submittedName>
</protein>
<dbReference type="OrthoDB" id="5333823at2759"/>
<accession>A0A9P4TBR9</accession>
<organism evidence="1 2">
    <name type="scientific">Curvularia kusanoi</name>
    <name type="common">Cochliobolus kusanoi</name>
    <dbReference type="NCBI Taxonomy" id="90978"/>
    <lineage>
        <taxon>Eukaryota</taxon>
        <taxon>Fungi</taxon>
        <taxon>Dikarya</taxon>
        <taxon>Ascomycota</taxon>
        <taxon>Pezizomycotina</taxon>
        <taxon>Dothideomycetes</taxon>
        <taxon>Pleosporomycetidae</taxon>
        <taxon>Pleosporales</taxon>
        <taxon>Pleosporineae</taxon>
        <taxon>Pleosporaceae</taxon>
        <taxon>Curvularia</taxon>
    </lineage>
</organism>
<evidence type="ECO:0000313" key="2">
    <source>
        <dbReference type="Proteomes" id="UP000801428"/>
    </source>
</evidence>